<evidence type="ECO:0000256" key="1">
    <source>
        <dbReference type="SAM" id="Phobius"/>
    </source>
</evidence>
<dbReference type="Proteomes" id="UP000070544">
    <property type="component" value="Unassembled WGS sequence"/>
</dbReference>
<reference evidence="2 3" key="1">
    <citation type="journal article" date="2015" name="Genome Biol. Evol.">
        <title>Phylogenomic analyses indicate that early fungi evolved digesting cell walls of algal ancestors of land plants.</title>
        <authorList>
            <person name="Chang Y."/>
            <person name="Wang S."/>
            <person name="Sekimoto S."/>
            <person name="Aerts A.L."/>
            <person name="Choi C."/>
            <person name="Clum A."/>
            <person name="LaButti K.M."/>
            <person name="Lindquist E.A."/>
            <person name="Yee Ngan C."/>
            <person name="Ohm R.A."/>
            <person name="Salamov A.A."/>
            <person name="Grigoriev I.V."/>
            <person name="Spatafora J.W."/>
            <person name="Berbee M.L."/>
        </authorList>
    </citation>
    <scope>NUCLEOTIDE SEQUENCE [LARGE SCALE GENOMIC DNA]</scope>
    <source>
        <strain evidence="2 3">JEL478</strain>
    </source>
</reference>
<sequence>MEFQVASLVMTCAGTALGLRFIFAGEGLLEEWDVKPSPGSLVISRRIGAIYLGLALTFFLERNAPPSELRSAICLGTAAISAFLAACGLVEYGARRVGPGIFRSVIAEVVGAAGFIWVWSRA</sequence>
<gene>
    <name evidence="2" type="ORF">M427DRAFT_60669</name>
</gene>
<organism evidence="2 3">
    <name type="scientific">Gonapodya prolifera (strain JEL478)</name>
    <name type="common">Monoblepharis prolifera</name>
    <dbReference type="NCBI Taxonomy" id="1344416"/>
    <lineage>
        <taxon>Eukaryota</taxon>
        <taxon>Fungi</taxon>
        <taxon>Fungi incertae sedis</taxon>
        <taxon>Chytridiomycota</taxon>
        <taxon>Chytridiomycota incertae sedis</taxon>
        <taxon>Monoblepharidomycetes</taxon>
        <taxon>Monoblepharidales</taxon>
        <taxon>Gonapodyaceae</taxon>
        <taxon>Gonapodya</taxon>
    </lineage>
</organism>
<feature type="transmembrane region" description="Helical" evidence="1">
    <location>
        <begin position="72"/>
        <end position="94"/>
    </location>
</feature>
<feature type="transmembrane region" description="Helical" evidence="1">
    <location>
        <begin position="42"/>
        <end position="60"/>
    </location>
</feature>
<dbReference type="EMBL" id="KQ965802">
    <property type="protein sequence ID" value="KXS11430.1"/>
    <property type="molecule type" value="Genomic_DNA"/>
</dbReference>
<keyword evidence="3" id="KW-1185">Reference proteome</keyword>
<proteinExistence type="predicted"/>
<accession>A0A139A3S0</accession>
<evidence type="ECO:0008006" key="4">
    <source>
        <dbReference type="Google" id="ProtNLM"/>
    </source>
</evidence>
<keyword evidence="1" id="KW-0812">Transmembrane</keyword>
<evidence type="ECO:0000313" key="3">
    <source>
        <dbReference type="Proteomes" id="UP000070544"/>
    </source>
</evidence>
<feature type="transmembrane region" description="Helical" evidence="1">
    <location>
        <begin position="100"/>
        <end position="119"/>
    </location>
</feature>
<protein>
    <recommendedName>
        <fullName evidence="4">DUF4345 domain-containing protein</fullName>
    </recommendedName>
</protein>
<keyword evidence="1" id="KW-0472">Membrane</keyword>
<dbReference type="AlphaFoldDB" id="A0A139A3S0"/>
<dbReference type="OrthoDB" id="10288417at2759"/>
<keyword evidence="1" id="KW-1133">Transmembrane helix</keyword>
<name>A0A139A3S0_GONPJ</name>
<evidence type="ECO:0000313" key="2">
    <source>
        <dbReference type="EMBL" id="KXS11430.1"/>
    </source>
</evidence>